<evidence type="ECO:0000313" key="2">
    <source>
        <dbReference type="Proteomes" id="UP000827986"/>
    </source>
</evidence>
<dbReference type="EMBL" id="JAHDVG010000487">
    <property type="protein sequence ID" value="KAH1167038.1"/>
    <property type="molecule type" value="Genomic_DNA"/>
</dbReference>
<sequence length="52" mass="5959">MERPLTRTKMKNVPRISNRKRHLKRYGECRIPSGAELRAALLLALSASRALQ</sequence>
<name>A0A9D4AQC4_9SAUR</name>
<organism evidence="1 2">
    <name type="scientific">Mauremys mutica</name>
    <name type="common">yellowpond turtle</name>
    <dbReference type="NCBI Taxonomy" id="74926"/>
    <lineage>
        <taxon>Eukaryota</taxon>
        <taxon>Metazoa</taxon>
        <taxon>Chordata</taxon>
        <taxon>Craniata</taxon>
        <taxon>Vertebrata</taxon>
        <taxon>Euteleostomi</taxon>
        <taxon>Archelosauria</taxon>
        <taxon>Testudinata</taxon>
        <taxon>Testudines</taxon>
        <taxon>Cryptodira</taxon>
        <taxon>Durocryptodira</taxon>
        <taxon>Testudinoidea</taxon>
        <taxon>Geoemydidae</taxon>
        <taxon>Geoemydinae</taxon>
        <taxon>Mauremys</taxon>
    </lineage>
</organism>
<gene>
    <name evidence="1" type="ORF">KIL84_016210</name>
</gene>
<reference evidence="1" key="1">
    <citation type="submission" date="2021-09" db="EMBL/GenBank/DDBJ databases">
        <title>The genome of Mauremys mutica provides insights into the evolution of semi-aquatic lifestyle.</title>
        <authorList>
            <person name="Gong S."/>
            <person name="Gao Y."/>
        </authorList>
    </citation>
    <scope>NUCLEOTIDE SEQUENCE</scope>
    <source>
        <strain evidence="1">MM-2020</strain>
        <tissue evidence="1">Muscle</tissue>
    </source>
</reference>
<keyword evidence="2" id="KW-1185">Reference proteome</keyword>
<protein>
    <submittedName>
        <fullName evidence="1">Uncharacterized protein</fullName>
    </submittedName>
</protein>
<dbReference type="Proteomes" id="UP000827986">
    <property type="component" value="Unassembled WGS sequence"/>
</dbReference>
<accession>A0A9D4AQC4</accession>
<proteinExistence type="predicted"/>
<evidence type="ECO:0000313" key="1">
    <source>
        <dbReference type="EMBL" id="KAH1167038.1"/>
    </source>
</evidence>
<comment type="caution">
    <text evidence="1">The sequence shown here is derived from an EMBL/GenBank/DDBJ whole genome shotgun (WGS) entry which is preliminary data.</text>
</comment>
<dbReference type="AlphaFoldDB" id="A0A9D4AQC4"/>